<evidence type="ECO:0000313" key="3">
    <source>
        <dbReference type="Proteomes" id="UP000198409"/>
    </source>
</evidence>
<name>A0A238WXJ6_9RHOB</name>
<accession>A0A238WXJ6</accession>
<dbReference type="Gene3D" id="1.10.10.2840">
    <property type="entry name" value="PucR C-terminal helix-turn-helix domain"/>
    <property type="match status" value="1"/>
</dbReference>
<sequence>MRKARVVQGLECETGQEIHRYDTAGSASILASRTVAEARGLTARSLGSLINHDGANTLSLARTPDIFSRNDSGWKATAADLGIHWQTLVHRLRLIQP</sequence>
<gene>
    <name evidence="2" type="ORF">EYF88_10720</name>
    <name evidence="1" type="ORF">SAMN06265378_106158</name>
</gene>
<reference evidence="3" key="2">
    <citation type="submission" date="2017-06" db="EMBL/GenBank/DDBJ databases">
        <authorList>
            <person name="Varghese N."/>
            <person name="Submissions S."/>
        </authorList>
    </citation>
    <scope>NUCLEOTIDE SEQUENCE [LARGE SCALE GENOMIC DNA]</scope>
    <source>
        <strain evidence="3">DSM 26170</strain>
    </source>
</reference>
<dbReference type="Proteomes" id="UP000198409">
    <property type="component" value="Unassembled WGS sequence"/>
</dbReference>
<organism evidence="1 3">
    <name type="scientific">Paracoccus sediminis</name>
    <dbReference type="NCBI Taxonomy" id="1214787"/>
    <lineage>
        <taxon>Bacteria</taxon>
        <taxon>Pseudomonadati</taxon>
        <taxon>Pseudomonadota</taxon>
        <taxon>Alphaproteobacteria</taxon>
        <taxon>Rhodobacterales</taxon>
        <taxon>Paracoccaceae</taxon>
        <taxon>Paracoccus</taxon>
    </lineage>
</organism>
<keyword evidence="4" id="KW-1185">Reference proteome</keyword>
<reference evidence="1" key="1">
    <citation type="submission" date="2017-06" db="EMBL/GenBank/DDBJ databases">
        <authorList>
            <person name="Kim H.J."/>
            <person name="Triplett B.A."/>
        </authorList>
    </citation>
    <scope>NUCLEOTIDE SEQUENCE [LARGE SCALE GENOMIC DNA]</scope>
    <source>
        <strain evidence="1">DSM 26170</strain>
    </source>
</reference>
<evidence type="ECO:0000313" key="1">
    <source>
        <dbReference type="EMBL" id="SNR50934.1"/>
    </source>
</evidence>
<dbReference type="AlphaFoldDB" id="A0A238WXJ6"/>
<dbReference type="InterPro" id="IPR042070">
    <property type="entry name" value="PucR_C-HTH_sf"/>
</dbReference>
<evidence type="ECO:0000313" key="2">
    <source>
        <dbReference type="EMBL" id="TBN50086.1"/>
    </source>
</evidence>
<reference evidence="2 4" key="3">
    <citation type="submission" date="2019-02" db="EMBL/GenBank/DDBJ databases">
        <authorList>
            <person name="Zhang G."/>
        </authorList>
    </citation>
    <scope>NUCLEOTIDE SEQUENCE [LARGE SCALE GENOMIC DNA]</scope>
    <source>
        <strain evidence="2 4">CMB17</strain>
    </source>
</reference>
<dbReference type="EMBL" id="SIRL01000006">
    <property type="protein sequence ID" value="TBN50086.1"/>
    <property type="molecule type" value="Genomic_DNA"/>
</dbReference>
<protein>
    <submittedName>
        <fullName evidence="1">Uncharacterized protein</fullName>
    </submittedName>
</protein>
<evidence type="ECO:0000313" key="4">
    <source>
        <dbReference type="Proteomes" id="UP000292859"/>
    </source>
</evidence>
<dbReference type="Proteomes" id="UP000292859">
    <property type="component" value="Unassembled WGS sequence"/>
</dbReference>
<dbReference type="EMBL" id="FZNM01000006">
    <property type="protein sequence ID" value="SNR50934.1"/>
    <property type="molecule type" value="Genomic_DNA"/>
</dbReference>
<proteinExistence type="predicted"/>